<dbReference type="GO" id="GO:0045900">
    <property type="term" value="P:negative regulation of translational elongation"/>
    <property type="evidence" value="ECO:0007669"/>
    <property type="project" value="TreeGrafter"/>
</dbReference>
<dbReference type="PANTHER" id="PTHR33231">
    <property type="entry name" value="30S RIBOSOMAL PROTEIN"/>
    <property type="match status" value="1"/>
</dbReference>
<gene>
    <name evidence="4" type="ORF">FSW04_10260</name>
</gene>
<dbReference type="InterPro" id="IPR032528">
    <property type="entry name" value="Ribosom_S30AE_C"/>
</dbReference>
<feature type="region of interest" description="Disordered" evidence="2">
    <location>
        <begin position="121"/>
        <end position="148"/>
    </location>
</feature>
<dbReference type="InterPro" id="IPR038416">
    <property type="entry name" value="Ribosom_S30AE_C_sf"/>
</dbReference>
<dbReference type="OrthoDB" id="3825664at2"/>
<reference evidence="4 5" key="1">
    <citation type="journal article" date="2018" name="J. Microbiol.">
        <title>Baekduia soli gen. nov., sp. nov., a novel bacterium isolated from the soil of Baekdu Mountain and proposal of a novel family name, Baekduiaceae fam. nov.</title>
        <authorList>
            <person name="An D.S."/>
            <person name="Siddiqi M.Z."/>
            <person name="Kim K.H."/>
            <person name="Yu H.S."/>
            <person name="Im W.T."/>
        </authorList>
    </citation>
    <scope>NUCLEOTIDE SEQUENCE [LARGE SCALE GENOMIC DNA]</scope>
    <source>
        <strain evidence="4 5">BR7-21</strain>
    </source>
</reference>
<dbReference type="InterPro" id="IPR050574">
    <property type="entry name" value="HPF/YfiA_ribosome-assoc"/>
</dbReference>
<dbReference type="SUPFAM" id="SSF69754">
    <property type="entry name" value="Ribosome binding protein Y (YfiA homologue)"/>
    <property type="match status" value="1"/>
</dbReference>
<keyword evidence="5" id="KW-1185">Reference proteome</keyword>
<dbReference type="Gene3D" id="3.30.160.100">
    <property type="entry name" value="Ribosome hibernation promotion factor-like"/>
    <property type="match status" value="1"/>
</dbReference>
<dbReference type="EMBL" id="CP042430">
    <property type="protein sequence ID" value="QEC47914.1"/>
    <property type="molecule type" value="Genomic_DNA"/>
</dbReference>
<dbReference type="GO" id="GO:0043024">
    <property type="term" value="F:ribosomal small subunit binding"/>
    <property type="evidence" value="ECO:0007669"/>
    <property type="project" value="TreeGrafter"/>
</dbReference>
<accession>A0A5B8U4A0</accession>
<feature type="domain" description="Sigma 54 modulation/S30EA ribosomal protein C-terminal" evidence="3">
    <location>
        <begin position="231"/>
        <end position="273"/>
    </location>
</feature>
<sequence>MRPAPRRSTVRAVHLAREGVPMQVSLTARTTMSAEQRRRVTRRLEALEPLASSPILAAYVRIDRDDNPSIARPCHAEGEIDVNGHRIRAHVAGASTEMAIDDLGDHLERQLRRLAERRITRRRETGEAQPGEWRHGDLPTQRPEYFPRPPEQRQVVRRKTFALEPMTPLQAAADMVDLDHDFYLFHDVRTDDDAVVHRLREDGRLGLIEAGESAPETDRRWLVVEPNRFSEPVVLEAAIEEMTGIDHRFLYFVDADRARGAVIYRRYDGHYGLIEAQP</sequence>
<feature type="domain" description="Sigma 54 modulation/S30EA ribosomal protein C-terminal" evidence="3">
    <location>
        <begin position="151"/>
        <end position="207"/>
    </location>
</feature>
<dbReference type="InterPro" id="IPR003489">
    <property type="entry name" value="RHF/RaiA"/>
</dbReference>
<dbReference type="Proteomes" id="UP000321805">
    <property type="component" value="Chromosome"/>
</dbReference>
<dbReference type="Pfam" id="PF16321">
    <property type="entry name" value="Ribosom_S30AE_C"/>
    <property type="match status" value="2"/>
</dbReference>
<evidence type="ECO:0000256" key="1">
    <source>
        <dbReference type="ARBA" id="ARBA00022845"/>
    </source>
</evidence>
<organism evidence="4 5">
    <name type="scientific">Baekduia soli</name>
    <dbReference type="NCBI Taxonomy" id="496014"/>
    <lineage>
        <taxon>Bacteria</taxon>
        <taxon>Bacillati</taxon>
        <taxon>Actinomycetota</taxon>
        <taxon>Thermoleophilia</taxon>
        <taxon>Solirubrobacterales</taxon>
        <taxon>Baekduiaceae</taxon>
        <taxon>Baekduia</taxon>
    </lineage>
</organism>
<evidence type="ECO:0000256" key="2">
    <source>
        <dbReference type="SAM" id="MobiDB-lite"/>
    </source>
</evidence>
<dbReference type="InterPro" id="IPR036567">
    <property type="entry name" value="RHF-like"/>
</dbReference>
<proteinExistence type="predicted"/>
<evidence type="ECO:0000313" key="4">
    <source>
        <dbReference type="EMBL" id="QEC47914.1"/>
    </source>
</evidence>
<protein>
    <submittedName>
        <fullName evidence="4">HPF/RaiA family ribosome-associated protein</fullName>
    </submittedName>
</protein>
<feature type="compositionally biased region" description="Basic and acidic residues" evidence="2">
    <location>
        <begin position="121"/>
        <end position="137"/>
    </location>
</feature>
<dbReference type="PANTHER" id="PTHR33231:SF1">
    <property type="entry name" value="30S RIBOSOMAL PROTEIN"/>
    <property type="match status" value="1"/>
</dbReference>
<dbReference type="AlphaFoldDB" id="A0A5B8U4A0"/>
<evidence type="ECO:0000259" key="3">
    <source>
        <dbReference type="Pfam" id="PF16321"/>
    </source>
</evidence>
<dbReference type="Gene3D" id="3.30.505.50">
    <property type="entry name" value="Sigma 54 modulation/S30EA ribosomal protein, C-terminal domain"/>
    <property type="match status" value="2"/>
</dbReference>
<dbReference type="Pfam" id="PF02482">
    <property type="entry name" value="Ribosomal_S30AE"/>
    <property type="match status" value="1"/>
</dbReference>
<dbReference type="GO" id="GO:0022627">
    <property type="term" value="C:cytosolic small ribosomal subunit"/>
    <property type="evidence" value="ECO:0007669"/>
    <property type="project" value="TreeGrafter"/>
</dbReference>
<dbReference type="KEGG" id="bsol:FSW04_10260"/>
<evidence type="ECO:0000313" key="5">
    <source>
        <dbReference type="Proteomes" id="UP000321805"/>
    </source>
</evidence>
<name>A0A5B8U4A0_9ACTN</name>
<keyword evidence="1" id="KW-0810">Translation regulation</keyword>